<evidence type="ECO:0000256" key="1">
    <source>
        <dbReference type="SAM" id="SignalP"/>
    </source>
</evidence>
<evidence type="ECO:0000313" key="3">
    <source>
        <dbReference type="EMBL" id="EFN91411.1"/>
    </source>
</evidence>
<organism evidence="3 4">
    <name type="scientific">Prevotella amnii CRIS 21A-A</name>
    <dbReference type="NCBI Taxonomy" id="679191"/>
    <lineage>
        <taxon>Bacteria</taxon>
        <taxon>Pseudomonadati</taxon>
        <taxon>Bacteroidota</taxon>
        <taxon>Bacteroidia</taxon>
        <taxon>Bacteroidales</taxon>
        <taxon>Prevotellaceae</taxon>
        <taxon>Prevotella</taxon>
    </lineage>
</organism>
<proteinExistence type="predicted"/>
<dbReference type="AlphaFoldDB" id="E1GVA1"/>
<protein>
    <recommendedName>
        <fullName evidence="2">Outer membrane protein beta-barrel domain-containing protein</fullName>
    </recommendedName>
</protein>
<dbReference type="InterPro" id="IPR041700">
    <property type="entry name" value="OMP_b-brl_3"/>
</dbReference>
<reference evidence="3 4" key="1">
    <citation type="submission" date="2010-09" db="EMBL/GenBank/DDBJ databases">
        <authorList>
            <person name="Harkins D.M."/>
            <person name="Madupu R."/>
            <person name="Durkin A.S."/>
            <person name="Torralba M."/>
            <person name="Methe B."/>
            <person name="Sutton G.G."/>
            <person name="Nelson K.E."/>
        </authorList>
    </citation>
    <scope>NUCLEOTIDE SEQUENCE [LARGE SCALE GENOMIC DNA]</scope>
    <source>
        <strain evidence="3 4">CRIS 21A-A</strain>
    </source>
</reference>
<dbReference type="SUPFAM" id="SSF56935">
    <property type="entry name" value="Porins"/>
    <property type="match status" value="1"/>
</dbReference>
<dbReference type="Pfam" id="PF14905">
    <property type="entry name" value="OMP_b-brl_3"/>
    <property type="match status" value="1"/>
</dbReference>
<sequence>MFLGKITKRVMTKGRIILLVLAVAVIAELAAQEHTDTLRTKALPEVEVEARRVIRHGTTDSYFPSKAQRERSANAFSLLGNLHLPGIVVDQVERTLNYTRGGGRVALEINGKPSNIDELLSLPVSRLKKVQLVRVPSVKYGTDVAVVINVVAGRGDSGVGLGLNAMNALTTNYNDDALWFRFNTGVHELGVNYNFKLNGIDKAFTRTDEHINNPTGLMVDRKIDGRFSGGNYRDDFLSLYYTLNRTNRRTIDIRTSLDWDRFPQRAIDATVDDGSSYTMCTLNESDERQLGLKVYYEERFSARNVFNVWLAANAFANKYQRGFSSPTANKHYDVDGKKQSARLETEFSHTFSPACKLAVGWQQSLAHTSNTYVSLQNTNFNYDDNSQYAFAQASGSLGKLTYSLGLGYGRDAVWQRGKGFEHYAWRPKFYVQYAFNDIWQIDYNLSSTTSLPSLAQMTAYERQDDDQRTTMGNPSLRPFTTYRHWLSLNANKGIFSFMAFGMYEYNHGSIVDMLAITPMGTVQQSWTNDGQYKHLEIGIYCGLNLLGEHLQVYAEPKYVNFISRATLRHNRSNFCLQLGASGWVKKWGFNGYFRTAMESMEGDMLEHRTGTSDVNVNYAFRNVHVKLGWRNLFSCEGPATRKILETTNARYETVQGNLGFVNMVYVGLSWSFFKGKQTKRRKESRQVDASFDSGIVK</sequence>
<name>E1GVA1_9BACT</name>
<dbReference type="eggNOG" id="COG4771">
    <property type="taxonomic scope" value="Bacteria"/>
</dbReference>
<dbReference type="EMBL" id="ADFQ01000049">
    <property type="protein sequence ID" value="EFN91411.1"/>
    <property type="molecule type" value="Genomic_DNA"/>
</dbReference>
<feature type="domain" description="Outer membrane protein beta-barrel" evidence="2">
    <location>
        <begin position="325"/>
        <end position="645"/>
    </location>
</feature>
<feature type="chain" id="PRO_5003145894" description="Outer membrane protein beta-barrel domain-containing protein" evidence="1">
    <location>
        <begin position="31"/>
        <end position="697"/>
    </location>
</feature>
<keyword evidence="1" id="KW-0732">Signal</keyword>
<accession>E1GVA1</accession>
<dbReference type="Proteomes" id="UP000016016">
    <property type="component" value="Unassembled WGS sequence"/>
</dbReference>
<evidence type="ECO:0000313" key="4">
    <source>
        <dbReference type="Proteomes" id="UP000016016"/>
    </source>
</evidence>
<feature type="signal peptide" evidence="1">
    <location>
        <begin position="1"/>
        <end position="30"/>
    </location>
</feature>
<evidence type="ECO:0000259" key="2">
    <source>
        <dbReference type="Pfam" id="PF14905"/>
    </source>
</evidence>
<comment type="caution">
    <text evidence="3">The sequence shown here is derived from an EMBL/GenBank/DDBJ whole genome shotgun (WGS) entry which is preliminary data.</text>
</comment>
<gene>
    <name evidence="3" type="ORF">HMPREF9018_2035</name>
</gene>